<evidence type="ECO:0000313" key="2">
    <source>
        <dbReference type="EMBL" id="MCI30674.1"/>
    </source>
</evidence>
<keyword evidence="3" id="KW-1185">Reference proteome</keyword>
<dbReference type="AlphaFoldDB" id="A0A392R3J7"/>
<reference evidence="2 3" key="1">
    <citation type="journal article" date="2018" name="Front. Plant Sci.">
        <title>Red Clover (Trifolium pratense) and Zigzag Clover (T. medium) - A Picture of Genomic Similarities and Differences.</title>
        <authorList>
            <person name="Dluhosova J."/>
            <person name="Istvanek J."/>
            <person name="Nedelnik J."/>
            <person name="Repkova J."/>
        </authorList>
    </citation>
    <scope>NUCLEOTIDE SEQUENCE [LARGE SCALE GENOMIC DNA]</scope>
    <source>
        <strain evidence="3">cv. 10/8</strain>
        <tissue evidence="2">Leaf</tissue>
    </source>
</reference>
<feature type="non-terminal residue" evidence="2">
    <location>
        <position position="158"/>
    </location>
</feature>
<proteinExistence type="predicted"/>
<feature type="non-terminal residue" evidence="2">
    <location>
        <position position="1"/>
    </location>
</feature>
<feature type="compositionally biased region" description="Basic and acidic residues" evidence="1">
    <location>
        <begin position="59"/>
        <end position="104"/>
    </location>
</feature>
<evidence type="ECO:0000313" key="3">
    <source>
        <dbReference type="Proteomes" id="UP000265520"/>
    </source>
</evidence>
<evidence type="ECO:0000256" key="1">
    <source>
        <dbReference type="SAM" id="MobiDB-lite"/>
    </source>
</evidence>
<dbReference type="EMBL" id="LXQA010181345">
    <property type="protein sequence ID" value="MCI30674.1"/>
    <property type="molecule type" value="Genomic_DNA"/>
</dbReference>
<dbReference type="Proteomes" id="UP000265520">
    <property type="component" value="Unassembled WGS sequence"/>
</dbReference>
<accession>A0A392R3J7</accession>
<feature type="region of interest" description="Disordered" evidence="1">
    <location>
        <begin position="37"/>
        <end position="158"/>
    </location>
</feature>
<comment type="caution">
    <text evidence="2">The sequence shown here is derived from an EMBL/GenBank/DDBJ whole genome shotgun (WGS) entry which is preliminary data.</text>
</comment>
<name>A0A392R3J7_9FABA</name>
<sequence length="158" mass="18268">EHFFYDGFPVISEADDEEVILNFLEDFMRTIGIVVPRSMVPPAPNTDLYKPRKRKRTAKTSEEQKPKKKEMKKEEVTTSEKQKDDTAGEEKVVKEKVVVEEAKKDKKRKTSGIKIDEGRSKMRHNKGNKKDDSSTESDEETLAQRLKQKTSEAYAKEM</sequence>
<organism evidence="2 3">
    <name type="scientific">Trifolium medium</name>
    <dbReference type="NCBI Taxonomy" id="97028"/>
    <lineage>
        <taxon>Eukaryota</taxon>
        <taxon>Viridiplantae</taxon>
        <taxon>Streptophyta</taxon>
        <taxon>Embryophyta</taxon>
        <taxon>Tracheophyta</taxon>
        <taxon>Spermatophyta</taxon>
        <taxon>Magnoliopsida</taxon>
        <taxon>eudicotyledons</taxon>
        <taxon>Gunneridae</taxon>
        <taxon>Pentapetalae</taxon>
        <taxon>rosids</taxon>
        <taxon>fabids</taxon>
        <taxon>Fabales</taxon>
        <taxon>Fabaceae</taxon>
        <taxon>Papilionoideae</taxon>
        <taxon>50 kb inversion clade</taxon>
        <taxon>NPAAA clade</taxon>
        <taxon>Hologalegina</taxon>
        <taxon>IRL clade</taxon>
        <taxon>Trifolieae</taxon>
        <taxon>Trifolium</taxon>
    </lineage>
</organism>
<protein>
    <submittedName>
        <fullName evidence="2">Uncharacterized protein</fullName>
    </submittedName>
</protein>